<feature type="domain" description="Anti-sigma factor RsgI-like middle" evidence="3">
    <location>
        <begin position="69"/>
        <end position="192"/>
    </location>
</feature>
<dbReference type="AlphaFoldDB" id="A0A9D1RB84"/>
<dbReference type="InterPro" id="IPR055431">
    <property type="entry name" value="RsgI_M"/>
</dbReference>
<dbReference type="Pfam" id="PF23750">
    <property type="entry name" value="RsgI_M"/>
    <property type="match status" value="1"/>
</dbReference>
<evidence type="ECO:0000256" key="2">
    <source>
        <dbReference type="SAM" id="Phobius"/>
    </source>
</evidence>
<feature type="transmembrane region" description="Helical" evidence="2">
    <location>
        <begin position="44"/>
        <end position="65"/>
    </location>
</feature>
<sequence>MSNRIQEAFQHIHAEEELKNRTKAYLARRNQDSQRCKRRGARRLVPAVASLLLILLIGSGCWLYFRPTAVISIDINPSLELGINRFDKVVSVTGYNEDGQELAESLDIKYMDYDKAVRALLESQKITELLAQEEALSIGVGGSDQRQCERVLSAMESYTEGHANSHCYSADLQELEDAHQAGLSYGKYQAFLELRELDPTVTVEEVQGMTMGEIRDRIAELSGPEREDGTDGDGSSKETGGYHGKQNGHGHDNR</sequence>
<evidence type="ECO:0000256" key="1">
    <source>
        <dbReference type="SAM" id="MobiDB-lite"/>
    </source>
</evidence>
<accession>A0A9D1RB84</accession>
<dbReference type="EMBL" id="DXGF01000150">
    <property type="protein sequence ID" value="HIW84384.1"/>
    <property type="molecule type" value="Genomic_DNA"/>
</dbReference>
<keyword evidence="2" id="KW-0812">Transmembrane</keyword>
<proteinExistence type="predicted"/>
<protein>
    <recommendedName>
        <fullName evidence="3">Anti-sigma factor RsgI-like middle domain-containing protein</fullName>
    </recommendedName>
</protein>
<reference evidence="4" key="1">
    <citation type="journal article" date="2021" name="PeerJ">
        <title>Extensive microbial diversity within the chicken gut microbiome revealed by metagenomics and culture.</title>
        <authorList>
            <person name="Gilroy R."/>
            <person name="Ravi A."/>
            <person name="Getino M."/>
            <person name="Pursley I."/>
            <person name="Horton D.L."/>
            <person name="Alikhan N.F."/>
            <person name="Baker D."/>
            <person name="Gharbi K."/>
            <person name="Hall N."/>
            <person name="Watson M."/>
            <person name="Adriaenssens E.M."/>
            <person name="Foster-Nyarko E."/>
            <person name="Jarju S."/>
            <person name="Secka A."/>
            <person name="Antonio M."/>
            <person name="Oren A."/>
            <person name="Chaudhuri R.R."/>
            <person name="La Ragione R."/>
            <person name="Hildebrand F."/>
            <person name="Pallen M.J."/>
        </authorList>
    </citation>
    <scope>NUCLEOTIDE SEQUENCE</scope>
    <source>
        <strain evidence="4">ChiSxjej1B13-11762</strain>
    </source>
</reference>
<feature type="region of interest" description="Disordered" evidence="1">
    <location>
        <begin position="217"/>
        <end position="254"/>
    </location>
</feature>
<keyword evidence="2" id="KW-0472">Membrane</keyword>
<feature type="compositionally biased region" description="Basic and acidic residues" evidence="1">
    <location>
        <begin position="217"/>
        <end position="229"/>
    </location>
</feature>
<comment type="caution">
    <text evidence="4">The sequence shown here is derived from an EMBL/GenBank/DDBJ whole genome shotgun (WGS) entry which is preliminary data.</text>
</comment>
<reference evidence="4" key="2">
    <citation type="submission" date="2021-04" db="EMBL/GenBank/DDBJ databases">
        <authorList>
            <person name="Gilroy R."/>
        </authorList>
    </citation>
    <scope>NUCLEOTIDE SEQUENCE</scope>
    <source>
        <strain evidence="4">ChiSxjej1B13-11762</strain>
    </source>
</reference>
<organism evidence="4 5">
    <name type="scientific">Candidatus Dorea gallistercoris</name>
    <dbReference type="NCBI Taxonomy" id="2838542"/>
    <lineage>
        <taxon>Bacteria</taxon>
        <taxon>Bacillati</taxon>
        <taxon>Bacillota</taxon>
        <taxon>Clostridia</taxon>
        <taxon>Lachnospirales</taxon>
        <taxon>Lachnospiraceae</taxon>
        <taxon>Dorea</taxon>
    </lineage>
</organism>
<keyword evidence="2" id="KW-1133">Transmembrane helix</keyword>
<evidence type="ECO:0000259" key="3">
    <source>
        <dbReference type="Pfam" id="PF23750"/>
    </source>
</evidence>
<evidence type="ECO:0000313" key="5">
    <source>
        <dbReference type="Proteomes" id="UP000824263"/>
    </source>
</evidence>
<evidence type="ECO:0000313" key="4">
    <source>
        <dbReference type="EMBL" id="HIW84384.1"/>
    </source>
</evidence>
<name>A0A9D1RB84_9FIRM</name>
<gene>
    <name evidence="4" type="ORF">H9873_08685</name>
</gene>
<dbReference type="Proteomes" id="UP000824263">
    <property type="component" value="Unassembled WGS sequence"/>
</dbReference>